<dbReference type="EMBL" id="UGOD01000001">
    <property type="protein sequence ID" value="STX51971.1"/>
    <property type="molecule type" value="Genomic_DNA"/>
</dbReference>
<dbReference type="PANTHER" id="PTHR10285">
    <property type="entry name" value="URIDINE KINASE"/>
    <property type="match status" value="1"/>
</dbReference>
<dbReference type="PRINTS" id="PR00988">
    <property type="entry name" value="URIDINKINASE"/>
</dbReference>
<dbReference type="Proteomes" id="UP000254794">
    <property type="component" value="Unassembled WGS sequence"/>
</dbReference>
<name>A0A378JMK4_9GAMM</name>
<dbReference type="AlphaFoldDB" id="A0A378JMK4"/>
<dbReference type="GO" id="GO:0004849">
    <property type="term" value="F:uridine kinase activity"/>
    <property type="evidence" value="ECO:0007669"/>
    <property type="project" value="UniProtKB-EC"/>
</dbReference>
<protein>
    <submittedName>
        <fullName evidence="2">Uridine kinase</fullName>
        <ecNumber evidence="2">2.7.1.48</ecNumber>
    </submittedName>
</protein>
<evidence type="ECO:0000313" key="3">
    <source>
        <dbReference type="Proteomes" id="UP000254794"/>
    </source>
</evidence>
<dbReference type="Gene3D" id="3.40.50.300">
    <property type="entry name" value="P-loop containing nucleotide triphosphate hydrolases"/>
    <property type="match status" value="1"/>
</dbReference>
<gene>
    <name evidence="2" type="primary">udk_1</name>
    <name evidence="2" type="ORF">NCTC13316_02074</name>
</gene>
<dbReference type="EC" id="2.7.1.48" evidence="2"/>
<organism evidence="2 3">
    <name type="scientific">Legionella busanensis</name>
    <dbReference type="NCBI Taxonomy" id="190655"/>
    <lineage>
        <taxon>Bacteria</taxon>
        <taxon>Pseudomonadati</taxon>
        <taxon>Pseudomonadota</taxon>
        <taxon>Gammaproteobacteria</taxon>
        <taxon>Legionellales</taxon>
        <taxon>Legionellaceae</taxon>
        <taxon>Legionella</taxon>
    </lineage>
</organism>
<proteinExistence type="predicted"/>
<dbReference type="SUPFAM" id="SSF52540">
    <property type="entry name" value="P-loop containing nucleoside triphosphate hydrolases"/>
    <property type="match status" value="1"/>
</dbReference>
<dbReference type="GO" id="GO:0005524">
    <property type="term" value="F:ATP binding"/>
    <property type="evidence" value="ECO:0007669"/>
    <property type="project" value="InterPro"/>
</dbReference>
<keyword evidence="2" id="KW-0808">Transferase</keyword>
<feature type="domain" description="Phosphoribulokinase/uridine kinase" evidence="1">
    <location>
        <begin position="6"/>
        <end position="183"/>
    </location>
</feature>
<keyword evidence="2" id="KW-0418">Kinase</keyword>
<evidence type="ECO:0000313" key="2">
    <source>
        <dbReference type="EMBL" id="STX51971.1"/>
    </source>
</evidence>
<accession>A0A378JMK4</accession>
<keyword evidence="3" id="KW-1185">Reference proteome</keyword>
<evidence type="ECO:0000259" key="1">
    <source>
        <dbReference type="Pfam" id="PF00485"/>
    </source>
</evidence>
<dbReference type="Pfam" id="PF00485">
    <property type="entry name" value="PRK"/>
    <property type="match status" value="1"/>
</dbReference>
<dbReference type="RefSeq" id="WP_160116195.1">
    <property type="nucleotide sequence ID" value="NZ_CAAAHP010000002.1"/>
</dbReference>
<reference evidence="2 3" key="1">
    <citation type="submission" date="2018-06" db="EMBL/GenBank/DDBJ databases">
        <authorList>
            <consortium name="Pathogen Informatics"/>
            <person name="Doyle S."/>
        </authorList>
    </citation>
    <scope>NUCLEOTIDE SEQUENCE [LARGE SCALE GENOMIC DNA]</scope>
    <source>
        <strain evidence="2 3">NCTC13316</strain>
    </source>
</reference>
<dbReference type="InterPro" id="IPR027417">
    <property type="entry name" value="P-loop_NTPase"/>
</dbReference>
<dbReference type="OrthoDB" id="9764644at2"/>
<sequence length="219" mass="24863">MVIFFIAGSSGGGKSTLAAELAAELNRQHIGAKILKMDNYYKIKDVTNPRKNFDTPDAIDIELLVEHLEQLQAGQPVESPLYSFEQQNRLPETVRVEPTDSLIVEGIFALKIIERLETSEKLGIFIQPDSYLANVERRASRDVNERSTSIEETKRREIKSNVRDGFFRYIAPTRYLADIVISNNHLDDIGKGVNQIIALYREKFLPANESEQNLIQTII</sequence>
<dbReference type="InterPro" id="IPR006083">
    <property type="entry name" value="PRK/URK"/>
</dbReference>